<gene>
    <name evidence="2" type="primary">LOC113421883</name>
</gene>
<protein>
    <submittedName>
        <fullName evidence="2">WW domain-binding protein 2-like</fullName>
    </submittedName>
</protein>
<dbReference type="Proteomes" id="UP000504612">
    <property type="component" value="Unplaced"/>
</dbReference>
<dbReference type="RefSeq" id="XP_026538301.1">
    <property type="nucleotide sequence ID" value="XM_026682516.1"/>
</dbReference>
<organism evidence="1 2">
    <name type="scientific">Notechis scutatus</name>
    <name type="common">mainland tiger snake</name>
    <dbReference type="NCBI Taxonomy" id="8663"/>
    <lineage>
        <taxon>Eukaryota</taxon>
        <taxon>Metazoa</taxon>
        <taxon>Chordata</taxon>
        <taxon>Craniata</taxon>
        <taxon>Vertebrata</taxon>
        <taxon>Euteleostomi</taxon>
        <taxon>Lepidosauria</taxon>
        <taxon>Squamata</taxon>
        <taxon>Bifurcata</taxon>
        <taxon>Unidentata</taxon>
        <taxon>Episquamata</taxon>
        <taxon>Toxicofera</taxon>
        <taxon>Serpentes</taxon>
        <taxon>Colubroidea</taxon>
        <taxon>Elapidae</taxon>
        <taxon>Hydrophiinae</taxon>
        <taxon>Notechis</taxon>
    </lineage>
</organism>
<keyword evidence="1" id="KW-1185">Reference proteome</keyword>
<reference evidence="2" key="1">
    <citation type="submission" date="2025-08" db="UniProtKB">
        <authorList>
            <consortium name="RefSeq"/>
        </authorList>
    </citation>
    <scope>IDENTIFICATION</scope>
</reference>
<accession>A0A6J1V4V4</accession>
<dbReference type="KEGG" id="nss:113421883"/>
<evidence type="ECO:0000313" key="2">
    <source>
        <dbReference type="RefSeq" id="XP_026538301.1"/>
    </source>
</evidence>
<proteinExistence type="predicted"/>
<sequence>MEVTRYQFSRSANNSEERVLAHYSEVVLFLEGEPDIPEELQGAKKGMLYLTQYKIIFQHKDKGSTIIRFPLQLLGDCFLEEEPDSKPQHIKGTLTSTQGLLAFKFTFQYGASDCLNMIKDLVDSDILKEATNLQEYPTASIYTYAHPAAPQTTRSLNMLPLWPPPYPGPPELPPPYSEVEADSPGRSREAEIQETCCHCRGRMIQNPANRLD</sequence>
<evidence type="ECO:0000313" key="1">
    <source>
        <dbReference type="Proteomes" id="UP000504612"/>
    </source>
</evidence>
<dbReference type="SUPFAM" id="SSF50729">
    <property type="entry name" value="PH domain-like"/>
    <property type="match status" value="1"/>
</dbReference>
<dbReference type="GeneID" id="113421883"/>
<dbReference type="AlphaFoldDB" id="A0A6J1V4V4"/>
<name>A0A6J1V4V4_9SAUR</name>